<comment type="caution">
    <text evidence="2">The sequence shown here is derived from an EMBL/GenBank/DDBJ whole genome shotgun (WGS) entry which is preliminary data.</text>
</comment>
<dbReference type="Proteomes" id="UP000823399">
    <property type="component" value="Unassembled WGS sequence"/>
</dbReference>
<evidence type="ECO:0000256" key="1">
    <source>
        <dbReference type="SAM" id="MobiDB-lite"/>
    </source>
</evidence>
<proteinExistence type="predicted"/>
<sequence>MEQATLLREKFGCHSVDYYFKEIMQCSRLHKGTRKANKWNAFVKKEVEHHNAALSASEKHHKACELMSKICARWQEMDEDQCTIETQDVIETLTECREMKELATHNTMIHTFNDAQRTLEKIDQELMALHSHTGVEFILLSVQGDTEHWNQPHVFHMARAAEFFDCCFKTSIGTLAFHFEGYCIAGVQGLAKTHLDEVLELKKKLSELILQKLQAAAAPAQAQHMYYTNFDTNITVKYCMVLEKWPLSKFCCPGDISSCNELRVLYYAWNTNTTCFQQLSDVEFEDWENGRDVDEDNTSTPPVPSPSPPFMETPTSTADIQSQPLSAIQSRKRPGEELNGVFSVSGEAMPVQKRAWKECSDKGKKCGPRKGKSVSASIPSSDSSATSSSDPSSSMSMSASPPSSDPSVTSSSDLTSSVSVSAPSSDPSVTSSLGPSSIPTAGVSA</sequence>
<feature type="compositionally biased region" description="Polar residues" evidence="1">
    <location>
        <begin position="318"/>
        <end position="329"/>
    </location>
</feature>
<evidence type="ECO:0000313" key="2">
    <source>
        <dbReference type="EMBL" id="KAG2119868.1"/>
    </source>
</evidence>
<feature type="region of interest" description="Disordered" evidence="1">
    <location>
        <begin position="290"/>
        <end position="334"/>
    </location>
</feature>
<dbReference type="EMBL" id="JABBWM010000002">
    <property type="protein sequence ID" value="KAG2119868.1"/>
    <property type="molecule type" value="Genomic_DNA"/>
</dbReference>
<feature type="region of interest" description="Disordered" evidence="1">
    <location>
        <begin position="355"/>
        <end position="445"/>
    </location>
</feature>
<dbReference type="GeneID" id="64703132"/>
<feature type="compositionally biased region" description="Basic and acidic residues" evidence="1">
    <location>
        <begin position="355"/>
        <end position="364"/>
    </location>
</feature>
<dbReference type="OrthoDB" id="2670408at2759"/>
<name>A0A9P7FMB2_9AGAM</name>
<accession>A0A9P7FMB2</accession>
<dbReference type="AlphaFoldDB" id="A0A9P7FMB2"/>
<protein>
    <submittedName>
        <fullName evidence="2">Uncharacterized protein</fullName>
    </submittedName>
</protein>
<organism evidence="2 3">
    <name type="scientific">Suillus discolor</name>
    <dbReference type="NCBI Taxonomy" id="1912936"/>
    <lineage>
        <taxon>Eukaryota</taxon>
        <taxon>Fungi</taxon>
        <taxon>Dikarya</taxon>
        <taxon>Basidiomycota</taxon>
        <taxon>Agaricomycotina</taxon>
        <taxon>Agaricomycetes</taxon>
        <taxon>Agaricomycetidae</taxon>
        <taxon>Boletales</taxon>
        <taxon>Suillineae</taxon>
        <taxon>Suillaceae</taxon>
        <taxon>Suillus</taxon>
    </lineage>
</organism>
<dbReference type="RefSeq" id="XP_041299694.1">
    <property type="nucleotide sequence ID" value="XM_041440873.1"/>
</dbReference>
<gene>
    <name evidence="2" type="ORF">F5147DRAFT_767330</name>
</gene>
<feature type="compositionally biased region" description="Pro residues" evidence="1">
    <location>
        <begin position="301"/>
        <end position="311"/>
    </location>
</feature>
<evidence type="ECO:0000313" key="3">
    <source>
        <dbReference type="Proteomes" id="UP000823399"/>
    </source>
</evidence>
<reference evidence="2" key="1">
    <citation type="journal article" date="2020" name="New Phytol.">
        <title>Comparative genomics reveals dynamic genome evolution in host specialist ectomycorrhizal fungi.</title>
        <authorList>
            <person name="Lofgren L.A."/>
            <person name="Nguyen N.H."/>
            <person name="Vilgalys R."/>
            <person name="Ruytinx J."/>
            <person name="Liao H.L."/>
            <person name="Branco S."/>
            <person name="Kuo A."/>
            <person name="LaButti K."/>
            <person name="Lipzen A."/>
            <person name="Andreopoulos W."/>
            <person name="Pangilinan J."/>
            <person name="Riley R."/>
            <person name="Hundley H."/>
            <person name="Na H."/>
            <person name="Barry K."/>
            <person name="Grigoriev I.V."/>
            <person name="Stajich J.E."/>
            <person name="Kennedy P.G."/>
        </authorList>
    </citation>
    <scope>NUCLEOTIDE SEQUENCE</scope>
    <source>
        <strain evidence="2">FC423</strain>
    </source>
</reference>
<feature type="compositionally biased region" description="Low complexity" evidence="1">
    <location>
        <begin position="373"/>
        <end position="439"/>
    </location>
</feature>
<keyword evidence="3" id="KW-1185">Reference proteome</keyword>